<dbReference type="InterPro" id="IPR052343">
    <property type="entry name" value="Retrotransposon-Effector_Assoc"/>
</dbReference>
<keyword evidence="3" id="KW-1185">Reference proteome</keyword>
<dbReference type="GO" id="GO:0004523">
    <property type="term" value="F:RNA-DNA hybrid ribonuclease activity"/>
    <property type="evidence" value="ECO:0007669"/>
    <property type="project" value="InterPro"/>
</dbReference>
<evidence type="ECO:0000259" key="1">
    <source>
        <dbReference type="Pfam" id="PF13456"/>
    </source>
</evidence>
<dbReference type="Pfam" id="PF13456">
    <property type="entry name" value="RVT_3"/>
    <property type="match status" value="1"/>
</dbReference>
<dbReference type="GO" id="GO:0003676">
    <property type="term" value="F:nucleic acid binding"/>
    <property type="evidence" value="ECO:0007669"/>
    <property type="project" value="InterPro"/>
</dbReference>
<name>A0AAD9UAR0_9ROSI</name>
<dbReference type="AlphaFoldDB" id="A0AAD9UAR0"/>
<feature type="domain" description="RNase H type-1" evidence="1">
    <location>
        <begin position="487"/>
        <end position="549"/>
    </location>
</feature>
<gene>
    <name evidence="2" type="ORF">Ddye_018258</name>
</gene>
<dbReference type="EMBL" id="JANJYI010000005">
    <property type="protein sequence ID" value="KAK2650769.1"/>
    <property type="molecule type" value="Genomic_DNA"/>
</dbReference>
<dbReference type="Proteomes" id="UP001280121">
    <property type="component" value="Unassembled WGS sequence"/>
</dbReference>
<accession>A0AAD9UAR0</accession>
<evidence type="ECO:0000313" key="3">
    <source>
        <dbReference type="Proteomes" id="UP001280121"/>
    </source>
</evidence>
<evidence type="ECO:0000313" key="2">
    <source>
        <dbReference type="EMBL" id="KAK2650769.1"/>
    </source>
</evidence>
<dbReference type="InterPro" id="IPR002156">
    <property type="entry name" value="RNaseH_domain"/>
</dbReference>
<reference evidence="2" key="1">
    <citation type="journal article" date="2023" name="Plant J.">
        <title>Genome sequences and population genomics provide insights into the demographic history, inbreeding, and mutation load of two 'living fossil' tree species of Dipteronia.</title>
        <authorList>
            <person name="Feng Y."/>
            <person name="Comes H.P."/>
            <person name="Chen J."/>
            <person name="Zhu S."/>
            <person name="Lu R."/>
            <person name="Zhang X."/>
            <person name="Li P."/>
            <person name="Qiu J."/>
            <person name="Olsen K.M."/>
            <person name="Qiu Y."/>
        </authorList>
    </citation>
    <scope>NUCLEOTIDE SEQUENCE</scope>
    <source>
        <strain evidence="2">KIB01</strain>
    </source>
</reference>
<dbReference type="PANTHER" id="PTHR46890">
    <property type="entry name" value="NON-LTR RETROLELEMENT REVERSE TRANSCRIPTASE-LIKE PROTEIN-RELATED"/>
    <property type="match status" value="1"/>
</dbReference>
<protein>
    <recommendedName>
        <fullName evidence="1">RNase H type-1 domain-containing protein</fullName>
    </recommendedName>
</protein>
<organism evidence="2 3">
    <name type="scientific">Dipteronia dyeriana</name>
    <dbReference type="NCBI Taxonomy" id="168575"/>
    <lineage>
        <taxon>Eukaryota</taxon>
        <taxon>Viridiplantae</taxon>
        <taxon>Streptophyta</taxon>
        <taxon>Embryophyta</taxon>
        <taxon>Tracheophyta</taxon>
        <taxon>Spermatophyta</taxon>
        <taxon>Magnoliopsida</taxon>
        <taxon>eudicotyledons</taxon>
        <taxon>Gunneridae</taxon>
        <taxon>Pentapetalae</taxon>
        <taxon>rosids</taxon>
        <taxon>malvids</taxon>
        <taxon>Sapindales</taxon>
        <taxon>Sapindaceae</taxon>
        <taxon>Hippocastanoideae</taxon>
        <taxon>Acereae</taxon>
        <taxon>Dipteronia</taxon>
    </lineage>
</organism>
<proteinExistence type="predicted"/>
<dbReference type="PANTHER" id="PTHR46890:SF48">
    <property type="entry name" value="RNA-DIRECTED DNA POLYMERASE"/>
    <property type="match status" value="1"/>
</dbReference>
<sequence>MSNIVSKVGACNRELAVWNRHNKWRLSKEIVDCKRNLNTSTSNTGPGSWNIIRQIENKLDKLLEQEECYWKQRAKTNWYKNGDRNTRFFHWKATDRRARNMITGLLDDSGVLRKEQVEMEGILVRYFSNLFRSVEPRLEDLERVTDSVNNRISERNRILMDRPFTAEEIRKATFDMHPTKAPGPDGFPVLFYQKIWSTVGEAITAASLWCLNEGDFVEMVTNTLITLIPKVSKPMSVTEYRLISLYNVTYKIVAKALANKLRLVLGERKRGSMALKLDMSKAYDRVEWGFLARMMMKLGFSSSWIVKIMRYDSLLFSKASRKEYVALRGILDAYSKASGQVVNFNKSSICVNKSAGKGEGARLDGIIGVRLVECHERHLGLPSFASRNKMQLFTDIKNRVWEKVCGWNNMRLSAGGKEHYENSETYSIRSGYKVGCHMAQLASSSGLNSLESWRKALWRFWIPTKIRSQLEAKVLRCKPDQGWFKVNTDVAIDMLKSGVGAGIIIRNHLGVVRCCSIQNFGANFSRQITEAIALLCGIKLAVDMINMGVAPAADVGTIIDDIICLICGKPISISFVPRVANLAAHGLGSCETCIVYCK</sequence>
<comment type="caution">
    <text evidence="2">The sequence shown here is derived from an EMBL/GenBank/DDBJ whole genome shotgun (WGS) entry which is preliminary data.</text>
</comment>